<sequence>MMAKLPREQLDQGVICSSAGNHAQGVALAAKKLNCSAVIAMPVTTPEIKWKSVERLGVTVVLIEDSYDEAQTYAKKRAQEEGRSFIPPFDHQDFFFFFTFFSFFLQTQNDTFTPHFDGQIDRVGWYDPIATICPVKGCHCLKN</sequence>
<dbReference type="InterPro" id="IPR001926">
    <property type="entry name" value="TrpB-like_PALP"/>
</dbReference>
<name>A0A251N6N2_PRUPE</name>
<evidence type="ECO:0000256" key="2">
    <source>
        <dbReference type="ARBA" id="ARBA00010869"/>
    </source>
</evidence>
<comment type="cofactor">
    <cofactor evidence="1">
        <name>pyridoxal 5'-phosphate</name>
        <dbReference type="ChEBI" id="CHEBI:597326"/>
    </cofactor>
</comment>
<keyword evidence="7" id="KW-1185">Reference proteome</keyword>
<dbReference type="InterPro" id="IPR050147">
    <property type="entry name" value="Ser/Thr_Dehydratase"/>
</dbReference>
<dbReference type="PANTHER" id="PTHR48078:SF11">
    <property type="entry name" value="THREONINE DEHYDRATASE, MITOCHONDRIAL"/>
    <property type="match status" value="1"/>
</dbReference>
<reference evidence="6 7" key="1">
    <citation type="journal article" date="2013" name="Nat. Genet.">
        <title>The high-quality draft genome of peach (Prunus persica) identifies unique patterns of genetic diversity, domestication and genome evolution.</title>
        <authorList>
            <consortium name="International Peach Genome Initiative"/>
            <person name="Verde I."/>
            <person name="Abbott A.G."/>
            <person name="Scalabrin S."/>
            <person name="Jung S."/>
            <person name="Shu S."/>
            <person name="Marroni F."/>
            <person name="Zhebentyayeva T."/>
            <person name="Dettori M.T."/>
            <person name="Grimwood J."/>
            <person name="Cattonaro F."/>
            <person name="Zuccolo A."/>
            <person name="Rossini L."/>
            <person name="Jenkins J."/>
            <person name="Vendramin E."/>
            <person name="Meisel L.A."/>
            <person name="Decroocq V."/>
            <person name="Sosinski B."/>
            <person name="Prochnik S."/>
            <person name="Mitros T."/>
            <person name="Policriti A."/>
            <person name="Cipriani G."/>
            <person name="Dondini L."/>
            <person name="Ficklin S."/>
            <person name="Goodstein D.M."/>
            <person name="Xuan P."/>
            <person name="Del Fabbro C."/>
            <person name="Aramini V."/>
            <person name="Copetti D."/>
            <person name="Gonzalez S."/>
            <person name="Horner D.S."/>
            <person name="Falchi R."/>
            <person name="Lucas S."/>
            <person name="Mica E."/>
            <person name="Maldonado J."/>
            <person name="Lazzari B."/>
            <person name="Bielenberg D."/>
            <person name="Pirona R."/>
            <person name="Miculan M."/>
            <person name="Barakat A."/>
            <person name="Testolin R."/>
            <person name="Stella A."/>
            <person name="Tartarini S."/>
            <person name="Tonutti P."/>
            <person name="Arus P."/>
            <person name="Orellana A."/>
            <person name="Wells C."/>
            <person name="Main D."/>
            <person name="Vizzotto G."/>
            <person name="Silva H."/>
            <person name="Salamini F."/>
            <person name="Schmutz J."/>
            <person name="Morgante M."/>
            <person name="Rokhsar D.S."/>
        </authorList>
    </citation>
    <scope>NUCLEOTIDE SEQUENCE [LARGE SCALE GENOMIC DNA]</scope>
    <source>
        <strain evidence="7">cv. Nemared</strain>
    </source>
</reference>
<dbReference type="Pfam" id="PF00291">
    <property type="entry name" value="PALP"/>
    <property type="match status" value="1"/>
</dbReference>
<dbReference type="Proteomes" id="UP000006882">
    <property type="component" value="Chromosome G7"/>
</dbReference>
<dbReference type="AlphaFoldDB" id="A0A251N6N2"/>
<dbReference type="Gene3D" id="3.40.50.1100">
    <property type="match status" value="1"/>
</dbReference>
<dbReference type="GO" id="GO:0006563">
    <property type="term" value="P:L-serine metabolic process"/>
    <property type="evidence" value="ECO:0007669"/>
    <property type="project" value="UniProtKB-ARBA"/>
</dbReference>
<dbReference type="EMBL" id="CM007657">
    <property type="protein sequence ID" value="ONH94986.1"/>
    <property type="molecule type" value="Genomic_DNA"/>
</dbReference>
<dbReference type="GO" id="GO:0004794">
    <property type="term" value="F:threonine deaminase activity"/>
    <property type="evidence" value="ECO:0000318"/>
    <property type="project" value="GO_Central"/>
</dbReference>
<evidence type="ECO:0000313" key="6">
    <source>
        <dbReference type="EMBL" id="ONH94986.1"/>
    </source>
</evidence>
<dbReference type="STRING" id="3760.A0A251N6N2"/>
<dbReference type="InterPro" id="IPR036052">
    <property type="entry name" value="TrpB-like_PALP_sf"/>
</dbReference>
<gene>
    <name evidence="6" type="ORF">PRUPE_7G044100</name>
</gene>
<accession>A0A251N6N2</accession>
<organism evidence="6 7">
    <name type="scientific">Prunus persica</name>
    <name type="common">Peach</name>
    <name type="synonym">Amygdalus persica</name>
    <dbReference type="NCBI Taxonomy" id="3760"/>
    <lineage>
        <taxon>Eukaryota</taxon>
        <taxon>Viridiplantae</taxon>
        <taxon>Streptophyta</taxon>
        <taxon>Embryophyta</taxon>
        <taxon>Tracheophyta</taxon>
        <taxon>Spermatophyta</taxon>
        <taxon>Magnoliopsida</taxon>
        <taxon>eudicotyledons</taxon>
        <taxon>Gunneridae</taxon>
        <taxon>Pentapetalae</taxon>
        <taxon>rosids</taxon>
        <taxon>fabids</taxon>
        <taxon>Rosales</taxon>
        <taxon>Rosaceae</taxon>
        <taxon>Amygdaloideae</taxon>
        <taxon>Amygdaleae</taxon>
        <taxon>Prunus</taxon>
    </lineage>
</organism>
<proteinExistence type="inferred from homology"/>
<dbReference type="Gramene" id="ONH94986">
    <property type="protein sequence ID" value="ONH94986"/>
    <property type="gene ID" value="PRUPE_7G044100"/>
</dbReference>
<evidence type="ECO:0000256" key="1">
    <source>
        <dbReference type="ARBA" id="ARBA00001933"/>
    </source>
</evidence>
<feature type="domain" description="Tryptophan synthase beta chain-like PALP" evidence="5">
    <location>
        <begin position="2"/>
        <end position="95"/>
    </location>
</feature>
<dbReference type="PANTHER" id="PTHR48078">
    <property type="entry name" value="THREONINE DEHYDRATASE, MITOCHONDRIAL-RELATED"/>
    <property type="match status" value="1"/>
</dbReference>
<evidence type="ECO:0000259" key="5">
    <source>
        <dbReference type="Pfam" id="PF00291"/>
    </source>
</evidence>
<dbReference type="GO" id="GO:0003941">
    <property type="term" value="F:L-serine ammonia-lyase activity"/>
    <property type="evidence" value="ECO:0007669"/>
    <property type="project" value="UniProtKB-ARBA"/>
</dbReference>
<dbReference type="SUPFAM" id="SSF53686">
    <property type="entry name" value="Tryptophan synthase beta subunit-like PLP-dependent enzymes"/>
    <property type="match status" value="1"/>
</dbReference>
<evidence type="ECO:0000313" key="7">
    <source>
        <dbReference type="Proteomes" id="UP000006882"/>
    </source>
</evidence>
<evidence type="ECO:0000256" key="3">
    <source>
        <dbReference type="ARBA" id="ARBA00022898"/>
    </source>
</evidence>
<protein>
    <recommendedName>
        <fullName evidence="5">Tryptophan synthase beta chain-like PALP domain-containing protein</fullName>
    </recommendedName>
</protein>
<keyword evidence="4" id="KW-0456">Lyase</keyword>
<dbReference type="FunFam" id="3.40.50.1100:FF:000005">
    <property type="entry name" value="Threonine dehydratase catabolic"/>
    <property type="match status" value="1"/>
</dbReference>
<keyword evidence="3" id="KW-0663">Pyridoxal phosphate</keyword>
<comment type="similarity">
    <text evidence="2">Belongs to the serine/threonine dehydratase family.</text>
</comment>
<dbReference type="SMR" id="A0A251N6N2"/>
<dbReference type="OrthoDB" id="4418812at2759"/>
<dbReference type="GO" id="GO:0009097">
    <property type="term" value="P:isoleucine biosynthetic process"/>
    <property type="evidence" value="ECO:0000318"/>
    <property type="project" value="GO_Central"/>
</dbReference>
<evidence type="ECO:0000256" key="4">
    <source>
        <dbReference type="ARBA" id="ARBA00023239"/>
    </source>
</evidence>